<keyword evidence="2" id="KW-1185">Reference proteome</keyword>
<accession>J9W4Q9</accession>
<organism evidence="1 2">
    <name type="scientific">Lentilactobacillus buchneri subsp. silagei CD034</name>
    <dbReference type="NCBI Taxonomy" id="1071400"/>
    <lineage>
        <taxon>Bacteria</taxon>
        <taxon>Bacillati</taxon>
        <taxon>Bacillota</taxon>
        <taxon>Bacilli</taxon>
        <taxon>Lactobacillales</taxon>
        <taxon>Lactobacillaceae</taxon>
        <taxon>Lentilactobacillus</taxon>
        <taxon>Lentilactobacillus buchneri subsp. silagei</taxon>
    </lineage>
</organism>
<dbReference type="RefSeq" id="WP_014939766.1">
    <property type="nucleotide sequence ID" value="NC_018610.1"/>
</dbReference>
<reference evidence="1 2" key="1">
    <citation type="journal article" date="2012" name="J. Biotechnol.">
        <title>Insights into the completely annotated genome of Lactobacillus buchneri CD034, a strain isolated from stable grass silage.</title>
        <authorList>
            <person name="Heinl S."/>
            <person name="Wibberg D."/>
            <person name="Eikmeyer F."/>
            <person name="Szczepanowski R."/>
            <person name="Blom J."/>
            <person name="Linke B."/>
            <person name="Goesmann A."/>
            <person name="Grabherr R."/>
            <person name="Schwab H."/>
            <person name="Puhler A."/>
            <person name="Schluter A."/>
        </authorList>
    </citation>
    <scope>NUCLEOTIDE SEQUENCE [LARGE SCALE GENOMIC DNA]</scope>
    <source>
        <strain evidence="1 2">CD034</strain>
    </source>
</reference>
<dbReference type="KEGG" id="lbn:LBUCD034_0938"/>
<dbReference type="EMBL" id="CP003043">
    <property type="protein sequence ID" value="AFR99984.1"/>
    <property type="molecule type" value="Genomic_DNA"/>
</dbReference>
<protein>
    <submittedName>
        <fullName evidence="1">Uncharacterized protein</fullName>
    </submittedName>
</protein>
<proteinExistence type="predicted"/>
<evidence type="ECO:0000313" key="1">
    <source>
        <dbReference type="EMBL" id="AFR99984.1"/>
    </source>
</evidence>
<dbReference type="HOGENOM" id="CLU_2770612_0_0_9"/>
<dbReference type="AlphaFoldDB" id="J9W4Q9"/>
<dbReference type="PATRIC" id="fig|1071400.3.peg.893"/>
<name>J9W4Q9_LENBU</name>
<gene>
    <name evidence="1" type="ORF">LBUCD034_0938</name>
</gene>
<evidence type="ECO:0000313" key="2">
    <source>
        <dbReference type="Proteomes" id="UP000007332"/>
    </source>
</evidence>
<dbReference type="Proteomes" id="UP000007332">
    <property type="component" value="Chromosome"/>
</dbReference>
<sequence>MNLLEHYIQPGWTVTPLSDKEKQAMGKYSKLDWIHVNGKVDCYGSINKFQDIWIRSEWEDAVKQGYYMG</sequence>
<dbReference type="STRING" id="1071400.LBUCD034_0938"/>